<evidence type="ECO:0000256" key="2">
    <source>
        <dbReference type="SAM" id="MobiDB-lite"/>
    </source>
</evidence>
<dbReference type="Proteomes" id="UP000593818">
    <property type="component" value="Chromosome"/>
</dbReference>
<evidence type="ECO:0000313" key="3">
    <source>
        <dbReference type="EMBL" id="QOV97174.1"/>
    </source>
</evidence>
<keyword evidence="4" id="KW-1185">Reference proteome</keyword>
<proteinExistence type="predicted"/>
<feature type="coiled-coil region" evidence="1">
    <location>
        <begin position="140"/>
        <end position="171"/>
    </location>
</feature>
<sequence>MVSANQPTLFDTDSDAPTSSRRNTPSIRRTRNRPPARNAGCRPTTPWQPDEHLITAAQAGQLHIRNLTQEDRSWIVAGLTARGHTAEDTAHMLRCSLRLIKQIRAHPMTAVSLYAQTIAAEVEAARLRAKTTNRAHAYELEDLRMTAERYKKQRDDLIDQLAAQARRAEAKA</sequence>
<protein>
    <submittedName>
        <fullName evidence="3">Uncharacterized protein</fullName>
    </submittedName>
</protein>
<organism evidence="3 4">
    <name type="scientific">Rhodococcus pyridinivorans</name>
    <dbReference type="NCBI Taxonomy" id="103816"/>
    <lineage>
        <taxon>Bacteria</taxon>
        <taxon>Bacillati</taxon>
        <taxon>Actinomycetota</taxon>
        <taxon>Actinomycetes</taxon>
        <taxon>Mycobacteriales</taxon>
        <taxon>Nocardiaceae</taxon>
        <taxon>Rhodococcus</taxon>
    </lineage>
</organism>
<accession>A0A7M2XHC2</accession>
<name>A0A7M2XHC2_9NOCA</name>
<evidence type="ECO:0000256" key="1">
    <source>
        <dbReference type="SAM" id="Coils"/>
    </source>
</evidence>
<feature type="compositionally biased region" description="Polar residues" evidence="2">
    <location>
        <begin position="1"/>
        <end position="27"/>
    </location>
</feature>
<dbReference type="RefSeq" id="WP_193902225.1">
    <property type="nucleotide sequence ID" value="NZ_CP063450.1"/>
</dbReference>
<dbReference type="AlphaFoldDB" id="A0A7M2XHC2"/>
<dbReference type="EMBL" id="CP063450">
    <property type="protein sequence ID" value="QOV97174.1"/>
    <property type="molecule type" value="Genomic_DNA"/>
</dbReference>
<evidence type="ECO:0000313" key="4">
    <source>
        <dbReference type="Proteomes" id="UP000593818"/>
    </source>
</evidence>
<reference evidence="3 4" key="1">
    <citation type="submission" date="2020-10" db="EMBL/GenBank/DDBJ databases">
        <title>Whole genome sequence of oil-degrading bacteria Rhodococcus pyridinivorans strain 5Ap.</title>
        <authorList>
            <person name="Akhremchuk A.E."/>
            <person name="Valentovich L.N."/>
            <person name="Charniauskaya M.I."/>
            <person name="Bukliarevich H.A."/>
            <person name="Titok M.A."/>
        </authorList>
    </citation>
    <scope>NUCLEOTIDE SEQUENCE [LARGE SCALE GENOMIC DNA]</scope>
    <source>
        <strain evidence="3 4">5Ap</strain>
    </source>
</reference>
<keyword evidence="1" id="KW-0175">Coiled coil</keyword>
<feature type="region of interest" description="Disordered" evidence="2">
    <location>
        <begin position="1"/>
        <end position="48"/>
    </location>
</feature>
<gene>
    <name evidence="3" type="ORF">INP59_14445</name>
</gene>